<dbReference type="PANTHER" id="PTHR23037">
    <property type="entry name" value="CYTOKINE RECEPTOR"/>
    <property type="match status" value="1"/>
</dbReference>
<dbReference type="InterPro" id="IPR015152">
    <property type="entry name" value="Growth/epo_recpt_lig-bind"/>
</dbReference>
<organism evidence="11 12">
    <name type="scientific">Megalops atlanticus</name>
    <name type="common">Tarpon</name>
    <name type="synonym">Clupea gigantea</name>
    <dbReference type="NCBI Taxonomy" id="7932"/>
    <lineage>
        <taxon>Eukaryota</taxon>
        <taxon>Metazoa</taxon>
        <taxon>Chordata</taxon>
        <taxon>Craniata</taxon>
        <taxon>Vertebrata</taxon>
        <taxon>Euteleostomi</taxon>
        <taxon>Actinopterygii</taxon>
        <taxon>Neopterygii</taxon>
        <taxon>Teleostei</taxon>
        <taxon>Elopiformes</taxon>
        <taxon>Megalopidae</taxon>
        <taxon>Megalops</taxon>
    </lineage>
</organism>
<feature type="chain" id="PRO_5038691777" description="Fibronectin type-III domain-containing protein" evidence="9">
    <location>
        <begin position="26"/>
        <end position="643"/>
    </location>
</feature>
<keyword evidence="12" id="KW-1185">Reference proteome</keyword>
<keyword evidence="6" id="KW-0675">Receptor</keyword>
<keyword evidence="5 8" id="KW-0472">Membrane</keyword>
<feature type="transmembrane region" description="Helical" evidence="8">
    <location>
        <begin position="433"/>
        <end position="453"/>
    </location>
</feature>
<dbReference type="SUPFAM" id="SSF49265">
    <property type="entry name" value="Fibronectin type III"/>
    <property type="match status" value="4"/>
</dbReference>
<dbReference type="GO" id="GO:0004896">
    <property type="term" value="F:cytokine receptor activity"/>
    <property type="evidence" value="ECO:0007669"/>
    <property type="project" value="TreeGrafter"/>
</dbReference>
<dbReference type="CDD" id="cd00063">
    <property type="entry name" value="FN3"/>
    <property type="match status" value="1"/>
</dbReference>
<evidence type="ECO:0000256" key="8">
    <source>
        <dbReference type="SAM" id="Phobius"/>
    </source>
</evidence>
<protein>
    <recommendedName>
        <fullName evidence="10">Fibronectin type-III domain-containing protein</fullName>
    </recommendedName>
</protein>
<evidence type="ECO:0000256" key="9">
    <source>
        <dbReference type="SAM" id="SignalP"/>
    </source>
</evidence>
<feature type="domain" description="Fibronectin type-III" evidence="10">
    <location>
        <begin position="334"/>
        <end position="427"/>
    </location>
</feature>
<evidence type="ECO:0000256" key="1">
    <source>
        <dbReference type="ARBA" id="ARBA00004479"/>
    </source>
</evidence>
<dbReference type="Proteomes" id="UP001046870">
    <property type="component" value="Chromosome 2"/>
</dbReference>
<comment type="caution">
    <text evidence="11">The sequence shown here is derived from an EMBL/GenBank/DDBJ whole genome shotgun (WGS) entry which is preliminary data.</text>
</comment>
<evidence type="ECO:0000256" key="3">
    <source>
        <dbReference type="ARBA" id="ARBA00022729"/>
    </source>
</evidence>
<keyword evidence="4 8" id="KW-1133">Transmembrane helix</keyword>
<evidence type="ECO:0000313" key="12">
    <source>
        <dbReference type="Proteomes" id="UP001046870"/>
    </source>
</evidence>
<dbReference type="OrthoDB" id="8608526at2759"/>
<gene>
    <name evidence="11" type="ORF">MATL_G00025830</name>
</gene>
<reference evidence="11" key="1">
    <citation type="submission" date="2021-01" db="EMBL/GenBank/DDBJ databases">
        <authorList>
            <person name="Zahm M."/>
            <person name="Roques C."/>
            <person name="Cabau C."/>
            <person name="Klopp C."/>
            <person name="Donnadieu C."/>
            <person name="Jouanno E."/>
            <person name="Lampietro C."/>
            <person name="Louis A."/>
            <person name="Herpin A."/>
            <person name="Echchiki A."/>
            <person name="Berthelot C."/>
            <person name="Parey E."/>
            <person name="Roest-Crollius H."/>
            <person name="Braasch I."/>
            <person name="Postlethwait J."/>
            <person name="Bobe J."/>
            <person name="Montfort J."/>
            <person name="Bouchez O."/>
            <person name="Begum T."/>
            <person name="Mejri S."/>
            <person name="Adams A."/>
            <person name="Chen W.-J."/>
            <person name="Guiguen Y."/>
        </authorList>
    </citation>
    <scope>NUCLEOTIDE SEQUENCE</scope>
    <source>
        <strain evidence="11">YG-15Mar2019-1</strain>
        <tissue evidence="11">Brain</tissue>
    </source>
</reference>
<keyword evidence="2 8" id="KW-0812">Transmembrane</keyword>
<dbReference type="GO" id="GO:0009897">
    <property type="term" value="C:external side of plasma membrane"/>
    <property type="evidence" value="ECO:0007669"/>
    <property type="project" value="TreeGrafter"/>
</dbReference>
<evidence type="ECO:0000256" key="7">
    <source>
        <dbReference type="ARBA" id="ARBA00023180"/>
    </source>
</evidence>
<dbReference type="PROSITE" id="PS50853">
    <property type="entry name" value="FN3"/>
    <property type="match status" value="2"/>
</dbReference>
<feature type="domain" description="Fibronectin type-III" evidence="10">
    <location>
        <begin position="140"/>
        <end position="235"/>
    </location>
</feature>
<accession>A0A9D3QHI9</accession>
<evidence type="ECO:0000256" key="2">
    <source>
        <dbReference type="ARBA" id="ARBA00022692"/>
    </source>
</evidence>
<keyword evidence="3 9" id="KW-0732">Signal</keyword>
<evidence type="ECO:0000256" key="5">
    <source>
        <dbReference type="ARBA" id="ARBA00023136"/>
    </source>
</evidence>
<dbReference type="AlphaFoldDB" id="A0A9D3QHI9"/>
<feature type="signal peptide" evidence="9">
    <location>
        <begin position="1"/>
        <end position="25"/>
    </location>
</feature>
<name>A0A9D3QHI9_MEGAT</name>
<evidence type="ECO:0000259" key="10">
    <source>
        <dbReference type="PROSITE" id="PS50853"/>
    </source>
</evidence>
<proteinExistence type="predicted"/>
<dbReference type="SMART" id="SM00060">
    <property type="entry name" value="FN3"/>
    <property type="match status" value="2"/>
</dbReference>
<sequence>MDLRLSRWTIYFWIQAQICCGVVLGSECGSVNHLSKKDILLLAADDDPKCFTRTQCDLTCFWEGSNNKSYNFFYSTDGMEKLCDITKQKMENGSILHVCSFPKSDVFTFTLTHVRVVETSTNSTVFSRSISVEDQVLLDPPTNVSLRVTGEAGQLQVAWHTPAEWRSHVLYELRYSSHSSQERTKQIEISRSLVHRLDSLVPGEVCRVQMRVTPNGYSVRGHWSDWSHPAAAMVPQHAADIDLLCHTSDLRNIRCQWNSQISGEDSHYTLFYKLWSSVSGRWRECTQRETTTQCVFSGEDSSAVRVSLSGGLGPHSQIFYSDPFRMIDSVKSDPPWKLRGEAEGGRLRLQWEPPLYNLSGHLMYQIRYHPQGELLWKHVTLQSPLTSTCLDVQAGCQYSIQIKAKPNGSIYSGFWSEWSNTLTVNVPSNTGTVLLACIPFILLFVSVLLIAAFSKYFSKIKQHLWPPVPNLDKVLESFLTDINRNCQNPPYNIKQCYDDTPASVVEIVSEREALGGGKIQRESVIHVPSELDSEEETEEELRLDLLEASQDYVTLNTESLVSCLRSNEYVAGKPMSLGEEVFQVRCYCTRSSGFPSSTYIFNHSYLLLAEQGLLHMDARGIFNQYTNLENAAQKPLQADSQNL</sequence>
<dbReference type="EMBL" id="JAFDVH010000002">
    <property type="protein sequence ID" value="KAG7487649.1"/>
    <property type="molecule type" value="Genomic_DNA"/>
</dbReference>
<dbReference type="Gene3D" id="2.60.40.10">
    <property type="entry name" value="Immunoglobulins"/>
    <property type="match status" value="4"/>
</dbReference>
<comment type="subcellular location">
    <subcellularLocation>
        <location evidence="1">Membrane</location>
        <topology evidence="1">Single-pass type I membrane protein</topology>
    </subcellularLocation>
</comment>
<dbReference type="InterPro" id="IPR036116">
    <property type="entry name" value="FN3_sf"/>
</dbReference>
<dbReference type="InterPro" id="IPR013783">
    <property type="entry name" value="Ig-like_fold"/>
</dbReference>
<dbReference type="PANTHER" id="PTHR23037:SF34">
    <property type="entry name" value="THROMBOPOIETIN RECEPTOR ISOFORM X1"/>
    <property type="match status" value="1"/>
</dbReference>
<evidence type="ECO:0000256" key="6">
    <source>
        <dbReference type="ARBA" id="ARBA00023170"/>
    </source>
</evidence>
<dbReference type="InterPro" id="IPR003961">
    <property type="entry name" value="FN3_dom"/>
</dbReference>
<evidence type="ECO:0000313" key="11">
    <source>
        <dbReference type="EMBL" id="KAG7487649.1"/>
    </source>
</evidence>
<evidence type="ECO:0000256" key="4">
    <source>
        <dbReference type="ARBA" id="ARBA00022989"/>
    </source>
</evidence>
<dbReference type="Pfam" id="PF09067">
    <property type="entry name" value="EpoR_lig-bind"/>
    <property type="match status" value="1"/>
</dbReference>
<keyword evidence="7" id="KW-0325">Glycoprotein</keyword>